<organism evidence="3 4">
    <name type="scientific">Cupriavidus basilensis</name>
    <dbReference type="NCBI Taxonomy" id="68895"/>
    <lineage>
        <taxon>Bacteria</taxon>
        <taxon>Pseudomonadati</taxon>
        <taxon>Pseudomonadota</taxon>
        <taxon>Betaproteobacteria</taxon>
        <taxon>Burkholderiales</taxon>
        <taxon>Burkholderiaceae</taxon>
        <taxon>Cupriavidus</taxon>
    </lineage>
</organism>
<dbReference type="RefSeq" id="WP_150987423.1">
    <property type="nucleotide sequence ID" value="NZ_CP062804.1"/>
</dbReference>
<sequence length="116" mass="12404">MTKNKPIRFLQASTALAAGLLCAAAFAQTPTVPADSGNAAVPAGMTQIEPPKDPLVQRRDANKQASDEYKAKKKAAKTEYKQDVKSAKQQKSAEKKANNDTMKQEMSAAPADAQKN</sequence>
<name>A0A643FRQ8_9BURK</name>
<accession>A0A643FRQ8</accession>
<dbReference type="EMBL" id="CP062804">
    <property type="protein sequence ID" value="QOT79608.1"/>
    <property type="molecule type" value="Genomic_DNA"/>
</dbReference>
<protein>
    <submittedName>
        <fullName evidence="3">Uncharacterized protein</fullName>
    </submittedName>
</protein>
<reference evidence="3 4" key="1">
    <citation type="submission" date="2020-10" db="EMBL/GenBank/DDBJ databases">
        <title>Complete genome sequence of Cupriavidus basilensis CCUG 49340T.</title>
        <authorList>
            <person name="Salva-Serra F."/>
            <person name="Donoso R.A."/>
            <person name="Cho K.H."/>
            <person name="Yoo J.A."/>
            <person name="Lee K."/>
            <person name="Yoon S.-H."/>
            <person name="Perez-Pantoja D."/>
            <person name="Moore E.R.B."/>
        </authorList>
    </citation>
    <scope>NUCLEOTIDE SEQUENCE [LARGE SCALE GENOMIC DNA]</scope>
    <source>
        <strain evidence="4">CCUG 49340</strain>
    </source>
</reference>
<evidence type="ECO:0000313" key="4">
    <source>
        <dbReference type="Proteomes" id="UP000397656"/>
    </source>
</evidence>
<proteinExistence type="predicted"/>
<feature type="chain" id="PRO_5043321761" evidence="2">
    <location>
        <begin position="28"/>
        <end position="116"/>
    </location>
</feature>
<feature type="signal peptide" evidence="2">
    <location>
        <begin position="1"/>
        <end position="27"/>
    </location>
</feature>
<dbReference type="GeneID" id="98405878"/>
<evidence type="ECO:0000313" key="3">
    <source>
        <dbReference type="EMBL" id="QOT79608.1"/>
    </source>
</evidence>
<gene>
    <name evidence="3" type="ORF">F7R26_033470</name>
</gene>
<dbReference type="AlphaFoldDB" id="A0A643FRQ8"/>
<feature type="region of interest" description="Disordered" evidence="1">
    <location>
        <begin position="31"/>
        <end position="116"/>
    </location>
</feature>
<keyword evidence="2" id="KW-0732">Signal</keyword>
<evidence type="ECO:0000256" key="2">
    <source>
        <dbReference type="SAM" id="SignalP"/>
    </source>
</evidence>
<feature type="compositionally biased region" description="Basic and acidic residues" evidence="1">
    <location>
        <begin position="50"/>
        <end position="98"/>
    </location>
</feature>
<evidence type="ECO:0000256" key="1">
    <source>
        <dbReference type="SAM" id="MobiDB-lite"/>
    </source>
</evidence>
<dbReference type="Proteomes" id="UP000397656">
    <property type="component" value="Chromosome 2"/>
</dbReference>